<dbReference type="Gene3D" id="3.30.420.10">
    <property type="entry name" value="Ribonuclease H-like superfamily/Ribonuclease H"/>
    <property type="match status" value="1"/>
</dbReference>
<dbReference type="SUPFAM" id="SSF53098">
    <property type="entry name" value="Ribonuclease H-like"/>
    <property type="match status" value="1"/>
</dbReference>
<proteinExistence type="predicted"/>
<accession>A0A7L1N3T9</accession>
<name>A0A7L1N3T9_RHICY</name>
<comment type="caution">
    <text evidence="1">The sequence shown here is derived from an EMBL/GenBank/DDBJ whole genome shotgun (WGS) entry which is preliminary data.</text>
</comment>
<dbReference type="Proteomes" id="UP000565785">
    <property type="component" value="Unassembled WGS sequence"/>
</dbReference>
<protein>
    <submittedName>
        <fullName evidence="1">POK6 protein</fullName>
    </submittedName>
</protein>
<organism evidence="1 2">
    <name type="scientific">Rhinopomastus cyanomelas</name>
    <name type="common">Common scimitarbill</name>
    <dbReference type="NCBI Taxonomy" id="113115"/>
    <lineage>
        <taxon>Eukaryota</taxon>
        <taxon>Metazoa</taxon>
        <taxon>Chordata</taxon>
        <taxon>Craniata</taxon>
        <taxon>Vertebrata</taxon>
        <taxon>Euteleostomi</taxon>
        <taxon>Archelosauria</taxon>
        <taxon>Archosauria</taxon>
        <taxon>Dinosauria</taxon>
        <taxon>Saurischia</taxon>
        <taxon>Theropoda</taxon>
        <taxon>Coelurosauria</taxon>
        <taxon>Aves</taxon>
        <taxon>Neognathae</taxon>
        <taxon>Neoaves</taxon>
        <taxon>Telluraves</taxon>
        <taxon>Coraciimorphae</taxon>
        <taxon>Bucerotiformes</taxon>
        <taxon>Rhinopomastidae</taxon>
        <taxon>Rhinopomastus</taxon>
    </lineage>
</organism>
<dbReference type="EMBL" id="VXBP01002286">
    <property type="protein sequence ID" value="NXN93976.1"/>
    <property type="molecule type" value="Genomic_DNA"/>
</dbReference>
<sequence length="93" mass="10739">HSPGIPHFPTGQELVEHTNRTLKDMLTRQKTPQDSDVQNWLSKAWFTLNYLSLTEDQEEPPVSIHHRMFGERTPSAIPGLQVLYKDLQTGTWN</sequence>
<feature type="non-terminal residue" evidence="1">
    <location>
        <position position="1"/>
    </location>
</feature>
<feature type="non-terminal residue" evidence="1">
    <location>
        <position position="93"/>
    </location>
</feature>
<gene>
    <name evidence="1" type="primary">Ervk6_0</name>
    <name evidence="1" type="ORF">RHICYA_R15930</name>
</gene>
<evidence type="ECO:0000313" key="2">
    <source>
        <dbReference type="Proteomes" id="UP000565785"/>
    </source>
</evidence>
<keyword evidence="2" id="KW-1185">Reference proteome</keyword>
<evidence type="ECO:0000313" key="1">
    <source>
        <dbReference type="EMBL" id="NXN93976.1"/>
    </source>
</evidence>
<dbReference type="InterPro" id="IPR012337">
    <property type="entry name" value="RNaseH-like_sf"/>
</dbReference>
<dbReference type="OrthoDB" id="9308938at2759"/>
<dbReference type="AlphaFoldDB" id="A0A7L1N3T9"/>
<dbReference type="GO" id="GO:0003676">
    <property type="term" value="F:nucleic acid binding"/>
    <property type="evidence" value="ECO:0007669"/>
    <property type="project" value="InterPro"/>
</dbReference>
<reference evidence="1 2" key="1">
    <citation type="submission" date="2019-09" db="EMBL/GenBank/DDBJ databases">
        <title>Bird 10,000 Genomes (B10K) Project - Family phase.</title>
        <authorList>
            <person name="Zhang G."/>
        </authorList>
    </citation>
    <scope>NUCLEOTIDE SEQUENCE [LARGE SCALE GENOMIC DNA]</scope>
    <source>
        <strain evidence="1">B10K-DU-002-35</strain>
        <tissue evidence="1">Muscle</tissue>
    </source>
</reference>
<dbReference type="InterPro" id="IPR036397">
    <property type="entry name" value="RNaseH_sf"/>
</dbReference>